<dbReference type="EMBL" id="ABCK01000025">
    <property type="protein sequence ID" value="EDM25731.1"/>
    <property type="molecule type" value="Genomic_DNA"/>
</dbReference>
<organism evidence="1 2">
    <name type="scientific">Lentisphaera araneosa HTCC2155</name>
    <dbReference type="NCBI Taxonomy" id="313628"/>
    <lineage>
        <taxon>Bacteria</taxon>
        <taxon>Pseudomonadati</taxon>
        <taxon>Lentisphaerota</taxon>
        <taxon>Lentisphaeria</taxon>
        <taxon>Lentisphaerales</taxon>
        <taxon>Lentisphaeraceae</taxon>
        <taxon>Lentisphaera</taxon>
    </lineage>
</organism>
<keyword evidence="2" id="KW-1185">Reference proteome</keyword>
<comment type="caution">
    <text evidence="1">The sequence shown here is derived from an EMBL/GenBank/DDBJ whole genome shotgun (WGS) entry which is preliminary data.</text>
</comment>
<evidence type="ECO:0000313" key="2">
    <source>
        <dbReference type="Proteomes" id="UP000004947"/>
    </source>
</evidence>
<evidence type="ECO:0008006" key="3">
    <source>
        <dbReference type="Google" id="ProtNLM"/>
    </source>
</evidence>
<evidence type="ECO:0000313" key="1">
    <source>
        <dbReference type="EMBL" id="EDM25731.1"/>
    </source>
</evidence>
<dbReference type="Proteomes" id="UP000004947">
    <property type="component" value="Unassembled WGS sequence"/>
</dbReference>
<reference evidence="1 2" key="1">
    <citation type="journal article" date="2010" name="J. Bacteriol.">
        <title>Genome sequence of Lentisphaera araneosa HTCC2155T, the type species of the order Lentisphaerales in the phylum Lentisphaerae.</title>
        <authorList>
            <person name="Thrash J.C."/>
            <person name="Cho J.C."/>
            <person name="Vergin K.L."/>
            <person name="Morris R.M."/>
            <person name="Giovannoni S.J."/>
        </authorList>
    </citation>
    <scope>NUCLEOTIDE SEQUENCE [LARGE SCALE GENOMIC DNA]</scope>
    <source>
        <strain evidence="1 2">HTCC2155</strain>
    </source>
</reference>
<name>A6DRR2_9BACT</name>
<accession>A6DRR2</accession>
<proteinExistence type="predicted"/>
<dbReference type="Pfam" id="PF11903">
    <property type="entry name" value="ParD_like"/>
    <property type="match status" value="1"/>
</dbReference>
<dbReference type="InterPro" id="IPR021831">
    <property type="entry name" value="ParD-like"/>
</dbReference>
<dbReference type="RefSeq" id="WP_007280532.1">
    <property type="nucleotide sequence ID" value="NZ_ABCK01000025.1"/>
</dbReference>
<gene>
    <name evidence="1" type="ORF">LNTAR_13317</name>
</gene>
<protein>
    <recommendedName>
        <fullName evidence="3">ParD-like antitoxin of type II toxin-antitoxin system</fullName>
    </recommendedName>
</protein>
<dbReference type="STRING" id="313628.LNTAR_13317"/>
<dbReference type="OrthoDB" id="5422561at2"/>
<dbReference type="AlphaFoldDB" id="A6DRR2"/>
<sequence length="81" mass="8989">MSSQALPAQSVKLSGDLIARARAFAKAEERSVPKQIEYWAKIGQQALDNPDLPISFIRDLNVARAEDPVEVKSIDDFFDSL</sequence>